<dbReference type="InterPro" id="IPR050640">
    <property type="entry name" value="Bact_2-comp_sensor_kinase"/>
</dbReference>
<keyword evidence="3" id="KW-0418">Kinase</keyword>
<feature type="transmembrane region" description="Helical" evidence="1">
    <location>
        <begin position="43"/>
        <end position="61"/>
    </location>
</feature>
<dbReference type="SUPFAM" id="SSF55874">
    <property type="entry name" value="ATPase domain of HSP90 chaperone/DNA topoisomerase II/histidine kinase"/>
    <property type="match status" value="1"/>
</dbReference>
<sequence>MSIFKSPTPSAKFLAYHFGGWLIFSLVNVFSLGLQSQNHTDKIVINIIIVGFTTGISTLLTREIIYRFSLFDKNGYQQWIGFLLAAIPLGGIGAYIATGFGYLYYIFVGYEIPSSFWEVVVSNWFYLTILIFIWSFIYLTLVNQEQLRKAEHDATQLKLQLNEVKMSALMGQLNPHFLFNGLNNIRGLILEDTDKSRDMLTNLSDLLRYTLMAHKHKTVSLRDELEIVCQYIELLKIQYEDRLSFTLEVNEDLMGERIPPLLIQLLAENAVRHGIEKCKQGGELVVKITKEDNHMVITVINPGTLIRESTKESGNTGLGLINIQKRLTIQYGDKTYFGIEQQGSQVVARCHIPSSPLQLVV</sequence>
<evidence type="ECO:0000259" key="2">
    <source>
        <dbReference type="Pfam" id="PF06580"/>
    </source>
</evidence>
<dbReference type="Gene3D" id="3.30.565.10">
    <property type="entry name" value="Histidine kinase-like ATPase, C-terminal domain"/>
    <property type="match status" value="1"/>
</dbReference>
<feature type="transmembrane region" description="Helical" evidence="1">
    <location>
        <begin position="124"/>
        <end position="142"/>
    </location>
</feature>
<keyword evidence="1" id="KW-1133">Transmembrane helix</keyword>
<dbReference type="GO" id="GO:0016301">
    <property type="term" value="F:kinase activity"/>
    <property type="evidence" value="ECO:0007669"/>
    <property type="project" value="UniProtKB-KW"/>
</dbReference>
<evidence type="ECO:0000256" key="1">
    <source>
        <dbReference type="SAM" id="Phobius"/>
    </source>
</evidence>
<keyword evidence="4" id="KW-1185">Reference proteome</keyword>
<feature type="transmembrane region" description="Helical" evidence="1">
    <location>
        <begin position="82"/>
        <end position="104"/>
    </location>
</feature>
<dbReference type="RefSeq" id="WP_252082176.1">
    <property type="nucleotide sequence ID" value="NZ_CP092418.1"/>
</dbReference>
<accession>A0ABY4V757</accession>
<organism evidence="3 4">
    <name type="scientific">Microbulbifer variabilis</name>
    <dbReference type="NCBI Taxonomy" id="266805"/>
    <lineage>
        <taxon>Bacteria</taxon>
        <taxon>Pseudomonadati</taxon>
        <taxon>Pseudomonadota</taxon>
        <taxon>Gammaproteobacteria</taxon>
        <taxon>Cellvibrionales</taxon>
        <taxon>Microbulbiferaceae</taxon>
        <taxon>Microbulbifer</taxon>
    </lineage>
</organism>
<evidence type="ECO:0000313" key="4">
    <source>
        <dbReference type="Proteomes" id="UP001055658"/>
    </source>
</evidence>
<keyword evidence="1" id="KW-0472">Membrane</keyword>
<keyword evidence="1" id="KW-0812">Transmembrane</keyword>
<dbReference type="PANTHER" id="PTHR34220:SF7">
    <property type="entry name" value="SENSOR HISTIDINE KINASE YPDA"/>
    <property type="match status" value="1"/>
</dbReference>
<dbReference type="Proteomes" id="UP001055658">
    <property type="component" value="Chromosome"/>
</dbReference>
<feature type="domain" description="Signal transduction histidine kinase internal region" evidence="2">
    <location>
        <begin position="165"/>
        <end position="243"/>
    </location>
</feature>
<name>A0ABY4V757_9GAMM</name>
<proteinExistence type="predicted"/>
<dbReference type="Pfam" id="PF06580">
    <property type="entry name" value="His_kinase"/>
    <property type="match status" value="1"/>
</dbReference>
<feature type="transmembrane region" description="Helical" evidence="1">
    <location>
        <begin position="12"/>
        <end position="31"/>
    </location>
</feature>
<keyword evidence="3" id="KW-0808">Transferase</keyword>
<gene>
    <name evidence="3" type="ORF">MJO52_13480</name>
</gene>
<reference evidence="3" key="1">
    <citation type="submission" date="2022-02" db="EMBL/GenBank/DDBJ databases">
        <title>Coral-associated bacteria.</title>
        <authorList>
            <person name="Tang K."/>
            <person name="Wang X."/>
        </authorList>
    </citation>
    <scope>NUCLEOTIDE SEQUENCE</scope>
    <source>
        <strain evidence="3">SCSIO 43006</strain>
    </source>
</reference>
<evidence type="ECO:0000313" key="3">
    <source>
        <dbReference type="EMBL" id="USD20089.1"/>
    </source>
</evidence>
<protein>
    <submittedName>
        <fullName evidence="3">Histidine kinase</fullName>
    </submittedName>
</protein>
<dbReference type="InterPro" id="IPR036890">
    <property type="entry name" value="HATPase_C_sf"/>
</dbReference>
<dbReference type="InterPro" id="IPR010559">
    <property type="entry name" value="Sig_transdc_His_kin_internal"/>
</dbReference>
<dbReference type="PANTHER" id="PTHR34220">
    <property type="entry name" value="SENSOR HISTIDINE KINASE YPDA"/>
    <property type="match status" value="1"/>
</dbReference>
<dbReference type="EMBL" id="CP092418">
    <property type="protein sequence ID" value="USD20089.1"/>
    <property type="molecule type" value="Genomic_DNA"/>
</dbReference>